<evidence type="ECO:0000256" key="4">
    <source>
        <dbReference type="ARBA" id="ARBA00022806"/>
    </source>
</evidence>
<proteinExistence type="predicted"/>
<evidence type="ECO:0000256" key="2">
    <source>
        <dbReference type="ARBA" id="ARBA00022763"/>
    </source>
</evidence>
<keyword evidence="2" id="KW-0227">DNA damage</keyword>
<dbReference type="Pfam" id="PF19306">
    <property type="entry name" value="WHD_Lhr"/>
    <property type="match status" value="1"/>
</dbReference>
<dbReference type="InterPro" id="IPR014001">
    <property type="entry name" value="Helicase_ATP-bd"/>
</dbReference>
<dbReference type="InterPro" id="IPR052511">
    <property type="entry name" value="ATP-dep_Helicase"/>
</dbReference>
<evidence type="ECO:0000313" key="11">
    <source>
        <dbReference type="EMBL" id="KTD07105.1"/>
    </source>
</evidence>
<dbReference type="GO" id="GO:0016887">
    <property type="term" value="F:ATP hydrolysis activity"/>
    <property type="evidence" value="ECO:0007669"/>
    <property type="project" value="TreeGrafter"/>
</dbReference>
<evidence type="ECO:0000313" key="12">
    <source>
        <dbReference type="Proteomes" id="UP000054715"/>
    </source>
</evidence>
<evidence type="ECO:0000256" key="1">
    <source>
        <dbReference type="ARBA" id="ARBA00022741"/>
    </source>
</evidence>
<dbReference type="SUPFAM" id="SSF52540">
    <property type="entry name" value="P-loop containing nucleoside triphosphate hydrolases"/>
    <property type="match status" value="1"/>
</dbReference>
<dbReference type="InterPro" id="IPR011545">
    <property type="entry name" value="DEAD/DEAH_box_helicase_dom"/>
</dbReference>
<dbReference type="GO" id="GO:0005524">
    <property type="term" value="F:ATP binding"/>
    <property type="evidence" value="ECO:0007669"/>
    <property type="project" value="UniProtKB-KW"/>
</dbReference>
<dbReference type="CDD" id="cd17922">
    <property type="entry name" value="DEXHc_LHR-like"/>
    <property type="match status" value="1"/>
</dbReference>
<keyword evidence="8" id="KW-0413">Isomerase</keyword>
<evidence type="ECO:0000259" key="10">
    <source>
        <dbReference type="PROSITE" id="PS51194"/>
    </source>
</evidence>
<dbReference type="InterPro" id="IPR001650">
    <property type="entry name" value="Helicase_C-like"/>
</dbReference>
<protein>
    <submittedName>
        <fullName evidence="11">Helicase, DEAD/DEAH box family</fullName>
    </submittedName>
</protein>
<dbReference type="PATRIC" id="fig|455.5.peg.1372"/>
<keyword evidence="1" id="KW-0547">Nucleotide-binding</keyword>
<dbReference type="GO" id="GO:0003677">
    <property type="term" value="F:DNA binding"/>
    <property type="evidence" value="ECO:0007669"/>
    <property type="project" value="UniProtKB-KW"/>
</dbReference>
<reference evidence="11 12" key="1">
    <citation type="submission" date="2015-11" db="EMBL/GenBank/DDBJ databases">
        <title>Genomic analysis of 38 Legionella species identifies large and diverse effector repertoires.</title>
        <authorList>
            <person name="Burstein D."/>
            <person name="Amaro F."/>
            <person name="Zusman T."/>
            <person name="Lifshitz Z."/>
            <person name="Cohen O."/>
            <person name="Gilbert J.A."/>
            <person name="Pupko T."/>
            <person name="Shuman H.A."/>
            <person name="Segal G."/>
        </authorList>
    </citation>
    <scope>NUCLEOTIDE SEQUENCE [LARGE SCALE GENOMIC DNA]</scope>
    <source>
        <strain evidence="11 12">JA-26-G1-E2</strain>
    </source>
</reference>
<dbReference type="PROSITE" id="PS51194">
    <property type="entry name" value="HELICASE_CTER"/>
    <property type="match status" value="1"/>
</dbReference>
<name>A0A0W0UGW4_9GAMM</name>
<dbReference type="Pfam" id="PF08494">
    <property type="entry name" value="DEAD_assoc"/>
    <property type="match status" value="1"/>
</dbReference>
<dbReference type="InterPro" id="IPR045628">
    <property type="entry name" value="Lhr_WH_dom"/>
</dbReference>
<evidence type="ECO:0000256" key="6">
    <source>
        <dbReference type="ARBA" id="ARBA00023125"/>
    </source>
</evidence>
<evidence type="ECO:0000256" key="5">
    <source>
        <dbReference type="ARBA" id="ARBA00022840"/>
    </source>
</evidence>
<dbReference type="Gene3D" id="3.40.50.300">
    <property type="entry name" value="P-loop containing nucleotide triphosphate hydrolases"/>
    <property type="match status" value="2"/>
</dbReference>
<feature type="domain" description="Helicase ATP-binding" evidence="9">
    <location>
        <begin position="35"/>
        <end position="229"/>
    </location>
</feature>
<keyword evidence="5" id="KW-0067">ATP-binding</keyword>
<evidence type="ECO:0000256" key="3">
    <source>
        <dbReference type="ARBA" id="ARBA00022801"/>
    </source>
</evidence>
<dbReference type="Pfam" id="PF00271">
    <property type="entry name" value="Helicase_C"/>
    <property type="match status" value="1"/>
</dbReference>
<dbReference type="PANTHER" id="PTHR47962:SF5">
    <property type="entry name" value="ATP-DEPENDENT HELICASE LHR-RELATED"/>
    <property type="match status" value="1"/>
</dbReference>
<accession>A0A0W0UGW4</accession>
<dbReference type="Pfam" id="PF23234">
    <property type="entry name" value="WHD_4th_Lhr"/>
    <property type="match status" value="1"/>
</dbReference>
<dbReference type="GO" id="GO:0006281">
    <property type="term" value="P:DNA repair"/>
    <property type="evidence" value="ECO:0007669"/>
    <property type="project" value="UniProtKB-KW"/>
</dbReference>
<organism evidence="11 12">
    <name type="scientific">Legionella jamestowniensis</name>
    <dbReference type="NCBI Taxonomy" id="455"/>
    <lineage>
        <taxon>Bacteria</taxon>
        <taxon>Pseudomonadati</taxon>
        <taxon>Pseudomonadota</taxon>
        <taxon>Gammaproteobacteria</taxon>
        <taxon>Legionellales</taxon>
        <taxon>Legionellaceae</taxon>
        <taxon>Legionella</taxon>
    </lineage>
</organism>
<dbReference type="InterPro" id="IPR055367">
    <property type="entry name" value="WH4_Lhr"/>
</dbReference>
<keyword evidence="3" id="KW-0378">Hydrolase</keyword>
<gene>
    <name evidence="11" type="ORF">Ljam_1300</name>
</gene>
<sequence>MNSTYSNNLAWAHPLVQEWFVKKFTKATEPQEQGWPQILAGKTTLISAPTGSGKTFAAFLVCIDQLVRQSIDKTLTDQTQVLYVSPLKALTNDVQKNLLGPLDEIMTLGKEQGYNMDEIQIAVRTGDTLARERQAMLKKPPHILVTTPESFYLLLTAEKSRAILKDIKTVIVDEIHALANNKRGTHLSLSLERLEALTLSSPVRIGLSATQKPIELVANFLAGNNRAQPVIVNIGHIRKLELYIEVPSSELAPVASNELWDEIYDRLALLARQNRSTLIFVNTRRLAERVAHHLAERLGQELVAAHHGSLSRKLRLAAETRLKNGELKALVATASLELGIDIGAIDLVCLIGSPRSISVALQRIGRAGHWHGGLSKGKIFATTRNELLECAALVRAIREKELDQLIIPETPLDILAQQIIATCATEEWQEDQLFELIKQAFPYRNLTREQYNEILEMLSEGIAGARGRYGAYLFRDRLNGMVKGRRGSRLTAITSGGAIPENGLFTVVAEPNEVMVGTLDEDFAVESNRGDIILLGTTSWKIKQIESAKGRVLVEDAHGAPPSVPFWRGEAPSRTDELSLQVSDLRKTIHEMLPLTLSPTEEVAKQPDTLQAINWLKMHCGVNDAGAEQLIEYILEGRTVLGCVPTQEIVIAERFFDESGGMQLIIHSPFGARINKAWGLALRKRFCRSFNFELQAAATDDGINISLAEQHSFPLADVFNFLHPNTIVDVLTQAVLQSPLFTTRWRWVATRALALVRFRNGRKVPPNILRMLSDDLLAAVFPDAAACQDNLAGHDIELPKHPLIIETMKDALTEALDIEGFTKLLQDMIKGTIQCLAVDTPVPSVFSHEILNANPYAFLDDAPLEERRARAVEMRRVLPDSLLREVGALDPVAISEVQKQAWPDVRNADELHDTLQSLTTLPTDVHFSEHQTVPPEWKIFFEQLTACGRAGKATADNKTFWIATEKKQSFLKIYPNAVFSIPLVDIEEKIAGREETITHMVRGWMQHIGPVSAIELASTLGLKQTEIEQALITLESAGSILRGHFRVNHSELEWCDRRLLARIHHLTLGKLRKEIEPVSPSQFMEWLTAWQHIMPGTQLNGEPGLLEIIKQMQGYEIPANAWEKQIFTKRIKDYTSDMLDRLCLMGIVGWGRLSPHPALSGQDISENDSLKPKRVIPTSVAPITFFVREEADWMPIRLHLEEETIPVLSAVAQTIYLFLKENGASFFVDIVQGINHLKAEIERGLWELVSAGLITADGFDNLRALIDPHRRLGKRSRSVFRQSTGRWSLLKFRKTTDKDKRLEAICRVLLKRYGICFRELLAREKILPSWRELLIGFRRLEAQGEIRGGRFVSGFLGEQFALSYAVDSIRSMKRKSPNEHNISISAVDPLNLIGIVLPGERIPAFSGKHVILKNGLPS</sequence>
<dbReference type="GO" id="GO:0004386">
    <property type="term" value="F:helicase activity"/>
    <property type="evidence" value="ECO:0007669"/>
    <property type="project" value="UniProtKB-KW"/>
</dbReference>
<evidence type="ECO:0000256" key="8">
    <source>
        <dbReference type="ARBA" id="ARBA00023235"/>
    </source>
</evidence>
<keyword evidence="6" id="KW-0238">DNA-binding</keyword>
<dbReference type="InterPro" id="IPR013701">
    <property type="entry name" value="Lhr-like_DEAD/DEAH_assoc"/>
</dbReference>
<dbReference type="PANTHER" id="PTHR47962">
    <property type="entry name" value="ATP-DEPENDENT HELICASE LHR-RELATED-RELATED"/>
    <property type="match status" value="1"/>
</dbReference>
<dbReference type="InterPro" id="IPR055368">
    <property type="entry name" value="WH3_Lhr"/>
</dbReference>
<dbReference type="Proteomes" id="UP000054715">
    <property type="component" value="Unassembled WGS sequence"/>
</dbReference>
<evidence type="ECO:0000256" key="7">
    <source>
        <dbReference type="ARBA" id="ARBA00023204"/>
    </source>
</evidence>
<dbReference type="SMART" id="SM00490">
    <property type="entry name" value="HELICc"/>
    <property type="match status" value="1"/>
</dbReference>
<dbReference type="RefSeq" id="WP_058449317.1">
    <property type="nucleotide sequence ID" value="NZ_LNYG01000013.1"/>
</dbReference>
<evidence type="ECO:0000259" key="9">
    <source>
        <dbReference type="PROSITE" id="PS51192"/>
    </source>
</evidence>
<dbReference type="PROSITE" id="PS51192">
    <property type="entry name" value="HELICASE_ATP_BIND_1"/>
    <property type="match status" value="1"/>
</dbReference>
<dbReference type="CDD" id="cd18796">
    <property type="entry name" value="SF2_C_LHR"/>
    <property type="match status" value="1"/>
</dbReference>
<dbReference type="Pfam" id="PF23235">
    <property type="entry name" value="WHD_3rd_Lhr"/>
    <property type="match status" value="1"/>
</dbReference>
<keyword evidence="4 11" id="KW-0347">Helicase</keyword>
<keyword evidence="7" id="KW-0234">DNA repair</keyword>
<comment type="caution">
    <text evidence="11">The sequence shown here is derived from an EMBL/GenBank/DDBJ whole genome shotgun (WGS) entry which is preliminary data.</text>
</comment>
<dbReference type="EMBL" id="LNYG01000013">
    <property type="protein sequence ID" value="KTD07105.1"/>
    <property type="molecule type" value="Genomic_DNA"/>
</dbReference>
<dbReference type="InterPro" id="IPR027417">
    <property type="entry name" value="P-loop_NTPase"/>
</dbReference>
<dbReference type="SMART" id="SM00487">
    <property type="entry name" value="DEXDc"/>
    <property type="match status" value="1"/>
</dbReference>
<dbReference type="Pfam" id="PF00270">
    <property type="entry name" value="DEAD"/>
    <property type="match status" value="1"/>
</dbReference>
<dbReference type="OrthoDB" id="9815222at2"/>
<feature type="domain" description="Helicase C-terminal" evidence="10">
    <location>
        <begin position="262"/>
        <end position="418"/>
    </location>
</feature>
<dbReference type="STRING" id="455.Ljam_1300"/>